<comment type="catalytic activity">
    <reaction evidence="2">
        <text>2 GTP = 3',3'-c-di-GMP + 2 diphosphate</text>
        <dbReference type="Rhea" id="RHEA:24898"/>
        <dbReference type="ChEBI" id="CHEBI:33019"/>
        <dbReference type="ChEBI" id="CHEBI:37565"/>
        <dbReference type="ChEBI" id="CHEBI:58805"/>
        <dbReference type="EC" id="2.7.7.65"/>
    </reaction>
</comment>
<comment type="caution">
    <text evidence="5">The sequence shown here is derived from an EMBL/GenBank/DDBJ whole genome shotgun (WGS) entry which is preliminary data.</text>
</comment>
<protein>
    <recommendedName>
        <fullName evidence="1">diguanylate cyclase</fullName>
        <ecNumber evidence="1">2.7.7.65</ecNumber>
    </recommendedName>
</protein>
<dbReference type="Pfam" id="PF00990">
    <property type="entry name" value="GGDEF"/>
    <property type="match status" value="1"/>
</dbReference>
<evidence type="ECO:0000256" key="2">
    <source>
        <dbReference type="ARBA" id="ARBA00034247"/>
    </source>
</evidence>
<keyword evidence="6" id="KW-1185">Reference proteome</keyword>
<dbReference type="Gene3D" id="3.30.70.270">
    <property type="match status" value="1"/>
</dbReference>
<dbReference type="InterPro" id="IPR050469">
    <property type="entry name" value="Diguanylate_Cyclase"/>
</dbReference>
<accession>A0ABT5L0U7</accession>
<keyword evidence="3" id="KW-0472">Membrane</keyword>
<evidence type="ECO:0000313" key="5">
    <source>
        <dbReference type="EMBL" id="MDC8830096.1"/>
    </source>
</evidence>
<gene>
    <name evidence="5" type="ORF">OIK42_04885</name>
</gene>
<feature type="transmembrane region" description="Helical" evidence="3">
    <location>
        <begin position="39"/>
        <end position="59"/>
    </location>
</feature>
<feature type="domain" description="GGDEF" evidence="4">
    <location>
        <begin position="253"/>
        <end position="383"/>
    </location>
</feature>
<evidence type="ECO:0000313" key="6">
    <source>
        <dbReference type="Proteomes" id="UP001218788"/>
    </source>
</evidence>
<dbReference type="NCBIfam" id="TIGR00254">
    <property type="entry name" value="GGDEF"/>
    <property type="match status" value="1"/>
</dbReference>
<feature type="transmembrane region" description="Helical" evidence="3">
    <location>
        <begin position="162"/>
        <end position="181"/>
    </location>
</feature>
<name>A0ABT5L0U7_9ALTE</name>
<dbReference type="PROSITE" id="PS50887">
    <property type="entry name" value="GGDEF"/>
    <property type="match status" value="1"/>
</dbReference>
<dbReference type="PANTHER" id="PTHR45138">
    <property type="entry name" value="REGULATORY COMPONENTS OF SENSORY TRANSDUCTION SYSTEM"/>
    <property type="match status" value="1"/>
</dbReference>
<feature type="transmembrane region" description="Helical" evidence="3">
    <location>
        <begin position="100"/>
        <end position="118"/>
    </location>
</feature>
<sequence length="383" mass="42595">MQYTQTFIQVGLLAVVAFIGIGFTFALPTPRHHLKAKSVVYARWFLFSSWLVVAFQGLAQNGYGNIGLPGVYGAATLSAYLLLMSVNKRYGHEIARIKKYAAALHIVILIGVTLVLKFAQYQPWLAHALALSSIAFPVWLAQKRVQQSLNKETFGSRLLYSVLWLVLLMVLVAVPVYLGNIAPQSPYHLTATFALILVIMLTFMLSFAANILQSLLVKLHSLVHTDPLTGAKNRYFFYETAPKLSAHARRNNEVLSVVACDIDHFKSVNDEHGHVVGDIALKRFCEIIQEQLRLEDTLIRMGGEEFLILSPQCDGEQARLMAERLRETISETKITARDVTISLTASFGVIEMPDNADLLSAVKHADLALFDAKAKGRNQVIMV</sequence>
<keyword evidence="3" id="KW-1133">Transmembrane helix</keyword>
<dbReference type="RefSeq" id="WP_273638828.1">
    <property type="nucleotide sequence ID" value="NZ_JAQQXP010000001.1"/>
</dbReference>
<dbReference type="InterPro" id="IPR000160">
    <property type="entry name" value="GGDEF_dom"/>
</dbReference>
<evidence type="ECO:0000256" key="1">
    <source>
        <dbReference type="ARBA" id="ARBA00012528"/>
    </source>
</evidence>
<dbReference type="InterPro" id="IPR029787">
    <property type="entry name" value="Nucleotide_cyclase"/>
</dbReference>
<feature type="transmembrane region" description="Helical" evidence="3">
    <location>
        <begin position="124"/>
        <end position="141"/>
    </location>
</feature>
<dbReference type="CDD" id="cd01949">
    <property type="entry name" value="GGDEF"/>
    <property type="match status" value="1"/>
</dbReference>
<dbReference type="SMART" id="SM00267">
    <property type="entry name" value="GGDEF"/>
    <property type="match status" value="1"/>
</dbReference>
<keyword evidence="3" id="KW-0812">Transmembrane</keyword>
<evidence type="ECO:0000256" key="3">
    <source>
        <dbReference type="SAM" id="Phobius"/>
    </source>
</evidence>
<proteinExistence type="predicted"/>
<dbReference type="EMBL" id="JAQQXP010000001">
    <property type="protein sequence ID" value="MDC8830096.1"/>
    <property type="molecule type" value="Genomic_DNA"/>
</dbReference>
<organism evidence="5 6">
    <name type="scientific">Alteromonas gilva</name>
    <dbReference type="NCBI Taxonomy" id="2987522"/>
    <lineage>
        <taxon>Bacteria</taxon>
        <taxon>Pseudomonadati</taxon>
        <taxon>Pseudomonadota</taxon>
        <taxon>Gammaproteobacteria</taxon>
        <taxon>Alteromonadales</taxon>
        <taxon>Alteromonadaceae</taxon>
        <taxon>Alteromonas/Salinimonas group</taxon>
        <taxon>Alteromonas</taxon>
    </lineage>
</organism>
<dbReference type="SUPFAM" id="SSF55073">
    <property type="entry name" value="Nucleotide cyclase"/>
    <property type="match status" value="1"/>
</dbReference>
<reference evidence="5 6" key="1">
    <citation type="submission" date="2022-10" db="EMBL/GenBank/DDBJ databases">
        <title>Alteromonas sp. chi3 Genome sequencing.</title>
        <authorList>
            <person name="Park S."/>
        </authorList>
    </citation>
    <scope>NUCLEOTIDE SEQUENCE [LARGE SCALE GENOMIC DNA]</scope>
    <source>
        <strain evidence="6">chi3</strain>
    </source>
</reference>
<feature type="transmembrane region" description="Helical" evidence="3">
    <location>
        <begin position="187"/>
        <end position="212"/>
    </location>
</feature>
<dbReference type="PANTHER" id="PTHR45138:SF9">
    <property type="entry name" value="DIGUANYLATE CYCLASE DGCM-RELATED"/>
    <property type="match status" value="1"/>
</dbReference>
<evidence type="ECO:0000259" key="4">
    <source>
        <dbReference type="PROSITE" id="PS50887"/>
    </source>
</evidence>
<dbReference type="Proteomes" id="UP001218788">
    <property type="component" value="Unassembled WGS sequence"/>
</dbReference>
<feature type="transmembrane region" description="Helical" evidence="3">
    <location>
        <begin position="6"/>
        <end position="27"/>
    </location>
</feature>
<dbReference type="InterPro" id="IPR043128">
    <property type="entry name" value="Rev_trsase/Diguanyl_cyclase"/>
</dbReference>
<feature type="transmembrane region" description="Helical" evidence="3">
    <location>
        <begin position="71"/>
        <end position="88"/>
    </location>
</feature>
<dbReference type="EC" id="2.7.7.65" evidence="1"/>